<gene>
    <name evidence="2" type="ORF">IPJ38_15955</name>
</gene>
<dbReference type="InterPro" id="IPR005532">
    <property type="entry name" value="SUMF_dom"/>
</dbReference>
<dbReference type="PANTHER" id="PTHR23150">
    <property type="entry name" value="SULFATASE MODIFYING FACTOR 1, 2"/>
    <property type="match status" value="1"/>
</dbReference>
<dbReference type="AlphaFoldDB" id="A0A935JZ54"/>
<dbReference type="InterPro" id="IPR042095">
    <property type="entry name" value="SUMF_sf"/>
</dbReference>
<dbReference type="GO" id="GO:0120147">
    <property type="term" value="F:formylglycine-generating oxidase activity"/>
    <property type="evidence" value="ECO:0007669"/>
    <property type="project" value="TreeGrafter"/>
</dbReference>
<dbReference type="EMBL" id="JADJMS010000041">
    <property type="protein sequence ID" value="MBK7416362.1"/>
    <property type="molecule type" value="Genomic_DNA"/>
</dbReference>
<name>A0A935JZ54_9RHOO</name>
<dbReference type="InterPro" id="IPR016187">
    <property type="entry name" value="CTDL_fold"/>
</dbReference>
<feature type="domain" description="Sulfatase-modifying factor enzyme-like" evidence="1">
    <location>
        <begin position="11"/>
        <end position="147"/>
    </location>
</feature>
<comment type="caution">
    <text evidence="2">The sequence shown here is derived from an EMBL/GenBank/DDBJ whole genome shotgun (WGS) entry which is preliminary data.</text>
</comment>
<feature type="non-terminal residue" evidence="2">
    <location>
        <position position="1"/>
    </location>
</feature>
<dbReference type="Gene3D" id="3.90.1580.10">
    <property type="entry name" value="paralog of FGE (formylglycine-generating enzyme)"/>
    <property type="match status" value="1"/>
</dbReference>
<evidence type="ECO:0000313" key="2">
    <source>
        <dbReference type="EMBL" id="MBK7416362.1"/>
    </source>
</evidence>
<dbReference type="InterPro" id="IPR051043">
    <property type="entry name" value="Sulfatase_Mod_Factor_Kinase"/>
</dbReference>
<reference evidence="2 3" key="1">
    <citation type="submission" date="2020-10" db="EMBL/GenBank/DDBJ databases">
        <title>Connecting structure to function with the recovery of over 1000 high-quality activated sludge metagenome-assembled genomes encoding full-length rRNA genes using long-read sequencing.</title>
        <authorList>
            <person name="Singleton C.M."/>
            <person name="Petriglieri F."/>
            <person name="Kristensen J.M."/>
            <person name="Kirkegaard R.H."/>
            <person name="Michaelsen T.Y."/>
            <person name="Andersen M.H."/>
            <person name="Karst S.M."/>
            <person name="Dueholm M.S."/>
            <person name="Nielsen P.H."/>
            <person name="Albertsen M."/>
        </authorList>
    </citation>
    <scope>NUCLEOTIDE SEQUENCE [LARGE SCALE GENOMIC DNA]</scope>
    <source>
        <strain evidence="2">EsbW_18-Q3-R4-48_BATAC.463</strain>
    </source>
</reference>
<dbReference type="Pfam" id="PF03781">
    <property type="entry name" value="FGE-sulfatase"/>
    <property type="match status" value="1"/>
</dbReference>
<dbReference type="PANTHER" id="PTHR23150:SF19">
    <property type="entry name" value="FORMYLGLYCINE-GENERATING ENZYME"/>
    <property type="match status" value="1"/>
</dbReference>
<sequence length="151" mass="16556">IRRLNAKTGNSYRLPSEAEWEYACRTGSRDEYCGGNNLDAVGWYGALAHPVGNSAKTTNPVARKQSNAWGLYDMSGNVGEWTQDCWNESYSGNGAPNDGSVRTDGDCSKRVVRGGSWIDAPWFERSASRIKLSPPYRSGSVGFRLARTLSP</sequence>
<organism evidence="2 3">
    <name type="scientific">Candidatus Dechloromonas phosphorivorans</name>
    <dbReference type="NCBI Taxonomy" id="2899244"/>
    <lineage>
        <taxon>Bacteria</taxon>
        <taxon>Pseudomonadati</taxon>
        <taxon>Pseudomonadota</taxon>
        <taxon>Betaproteobacteria</taxon>
        <taxon>Rhodocyclales</taxon>
        <taxon>Azonexaceae</taxon>
        <taxon>Dechloromonas</taxon>
    </lineage>
</organism>
<evidence type="ECO:0000313" key="3">
    <source>
        <dbReference type="Proteomes" id="UP000739411"/>
    </source>
</evidence>
<evidence type="ECO:0000259" key="1">
    <source>
        <dbReference type="Pfam" id="PF03781"/>
    </source>
</evidence>
<dbReference type="SUPFAM" id="SSF56436">
    <property type="entry name" value="C-type lectin-like"/>
    <property type="match status" value="1"/>
</dbReference>
<protein>
    <submittedName>
        <fullName evidence="2">SUMF1/EgtB/PvdO family nonheme iron enzyme</fullName>
    </submittedName>
</protein>
<accession>A0A935JZ54</accession>
<dbReference type="Proteomes" id="UP000739411">
    <property type="component" value="Unassembled WGS sequence"/>
</dbReference>
<proteinExistence type="predicted"/>